<dbReference type="OrthoDB" id="408604at2759"/>
<evidence type="ECO:0000259" key="1">
    <source>
        <dbReference type="PROSITE" id="PS50097"/>
    </source>
</evidence>
<dbReference type="PANTHER" id="PTHR24413">
    <property type="entry name" value="SPECKLE-TYPE POZ PROTEIN"/>
    <property type="match status" value="1"/>
</dbReference>
<dbReference type="SMART" id="SM00225">
    <property type="entry name" value="BTB"/>
    <property type="match status" value="1"/>
</dbReference>
<reference evidence="2 3" key="1">
    <citation type="journal article" date="2019" name="Environ. Microbiol.">
        <title>At the nexus of three kingdoms: the genome of the mycorrhizal fungus Gigaspora margarita provides insights into plant, endobacterial and fungal interactions.</title>
        <authorList>
            <person name="Venice F."/>
            <person name="Ghignone S."/>
            <person name="Salvioli di Fossalunga A."/>
            <person name="Amselem J."/>
            <person name="Novero M."/>
            <person name="Xianan X."/>
            <person name="Sedzielewska Toro K."/>
            <person name="Morin E."/>
            <person name="Lipzen A."/>
            <person name="Grigoriev I.V."/>
            <person name="Henrissat B."/>
            <person name="Martin F.M."/>
            <person name="Bonfante P."/>
        </authorList>
    </citation>
    <scope>NUCLEOTIDE SEQUENCE [LARGE SCALE GENOMIC DNA]</scope>
    <source>
        <strain evidence="2 3">BEG34</strain>
    </source>
</reference>
<organism evidence="2 3">
    <name type="scientific">Gigaspora margarita</name>
    <dbReference type="NCBI Taxonomy" id="4874"/>
    <lineage>
        <taxon>Eukaryota</taxon>
        <taxon>Fungi</taxon>
        <taxon>Fungi incertae sedis</taxon>
        <taxon>Mucoromycota</taxon>
        <taxon>Glomeromycotina</taxon>
        <taxon>Glomeromycetes</taxon>
        <taxon>Diversisporales</taxon>
        <taxon>Gigasporaceae</taxon>
        <taxon>Gigaspora</taxon>
    </lineage>
</organism>
<dbReference type="InterPro" id="IPR011333">
    <property type="entry name" value="SKP1/BTB/POZ_sf"/>
</dbReference>
<dbReference type="Pfam" id="PF00651">
    <property type="entry name" value="BTB"/>
    <property type="match status" value="1"/>
</dbReference>
<dbReference type="EMBL" id="WTPW01000857">
    <property type="protein sequence ID" value="KAF0474157.1"/>
    <property type="molecule type" value="Genomic_DNA"/>
</dbReference>
<name>A0A8H3XLP3_GIGMA</name>
<evidence type="ECO:0000313" key="3">
    <source>
        <dbReference type="Proteomes" id="UP000439903"/>
    </source>
</evidence>
<feature type="domain" description="BTB" evidence="1">
    <location>
        <begin position="42"/>
        <end position="115"/>
    </location>
</feature>
<dbReference type="CDD" id="cd18186">
    <property type="entry name" value="BTB_POZ_ZBTB_KLHL-like"/>
    <property type="match status" value="1"/>
</dbReference>
<evidence type="ECO:0000313" key="2">
    <source>
        <dbReference type="EMBL" id="KAF0474157.1"/>
    </source>
</evidence>
<sequence>MSEPQQSQFIESESQSTQSDITQLQDDLCRDISQLFEDADDYNVIIQVGSGSDFGEFKAHSVILRARCPYFKTALSDKWVEKIENIYYFSKPNISPAVFSLILRYIYTGALDLTDQSGYNALALLIASDELLIEQIVKHVQVHFIRKKSNWLKKNLPMVLSTISKLQSCKMMQDYIMTTIDLPIGSESTIHVLLVIADKLALIQLIDRIQKLLIKNEPSWLKKDLIGFLCKIFNDNKYKKIKYYIMDTIFRDVILRPRNGLISIDSSIIKGKHARIIIRWIEGINALTEKSFAEFTCIYRATDCKFEYQKFIKVLDSISSTSSSSKVLFIKVKNSDKIIGGYIGSHNFRDIFLPKERRNKDFILCLGSEKDSNFHICCNVRCPHTQRFIINEPWINFYSEGAHLKLYGQKGTCSVLNDRNFIAEEIEIFCINR</sequence>
<gene>
    <name evidence="2" type="ORF">F8M41_024767</name>
</gene>
<keyword evidence="3" id="KW-1185">Reference proteome</keyword>
<dbReference type="AlphaFoldDB" id="A0A8H3XLP3"/>
<dbReference type="InterPro" id="IPR000210">
    <property type="entry name" value="BTB/POZ_dom"/>
</dbReference>
<dbReference type="Proteomes" id="UP000439903">
    <property type="component" value="Unassembled WGS sequence"/>
</dbReference>
<protein>
    <submittedName>
        <fullName evidence="2">Serine-enriched protein</fullName>
    </submittedName>
</protein>
<dbReference type="SUPFAM" id="SSF54695">
    <property type="entry name" value="POZ domain"/>
    <property type="match status" value="1"/>
</dbReference>
<accession>A0A8H3XLP3</accession>
<dbReference type="Gene3D" id="3.30.710.10">
    <property type="entry name" value="Potassium Channel Kv1.1, Chain A"/>
    <property type="match status" value="1"/>
</dbReference>
<comment type="caution">
    <text evidence="2">The sequence shown here is derived from an EMBL/GenBank/DDBJ whole genome shotgun (WGS) entry which is preliminary data.</text>
</comment>
<dbReference type="PROSITE" id="PS50097">
    <property type="entry name" value="BTB"/>
    <property type="match status" value="1"/>
</dbReference>
<proteinExistence type="predicted"/>